<evidence type="ECO:0000256" key="2">
    <source>
        <dbReference type="SAM" id="MobiDB-lite"/>
    </source>
</evidence>
<accession>A0AAE1DXE2</accession>
<keyword evidence="1" id="KW-0694">RNA-binding</keyword>
<dbReference type="AlphaFoldDB" id="A0AAE1DXE2"/>
<reference evidence="4" key="1">
    <citation type="journal article" date="2023" name="G3 (Bethesda)">
        <title>A reference genome for the long-term kleptoplast-retaining sea slug Elysia crispata morphotype clarki.</title>
        <authorList>
            <person name="Eastman K.E."/>
            <person name="Pendleton A.L."/>
            <person name="Shaikh M.A."/>
            <person name="Suttiyut T."/>
            <person name="Ogas R."/>
            <person name="Tomko P."/>
            <person name="Gavelis G."/>
            <person name="Widhalm J.R."/>
            <person name="Wisecaver J.H."/>
        </authorList>
    </citation>
    <scope>NUCLEOTIDE SEQUENCE</scope>
    <source>
        <strain evidence="4">ECLA1</strain>
    </source>
</reference>
<organism evidence="4 5">
    <name type="scientific">Elysia crispata</name>
    <name type="common">lettuce slug</name>
    <dbReference type="NCBI Taxonomy" id="231223"/>
    <lineage>
        <taxon>Eukaryota</taxon>
        <taxon>Metazoa</taxon>
        <taxon>Spiralia</taxon>
        <taxon>Lophotrochozoa</taxon>
        <taxon>Mollusca</taxon>
        <taxon>Gastropoda</taxon>
        <taxon>Heterobranchia</taxon>
        <taxon>Euthyneura</taxon>
        <taxon>Panpulmonata</taxon>
        <taxon>Sacoglossa</taxon>
        <taxon>Placobranchoidea</taxon>
        <taxon>Plakobranchidae</taxon>
        <taxon>Elysia</taxon>
    </lineage>
</organism>
<gene>
    <name evidence="4" type="ORF">RRG08_020353</name>
</gene>
<evidence type="ECO:0000259" key="3">
    <source>
        <dbReference type="SMART" id="SM01218"/>
    </source>
</evidence>
<dbReference type="EMBL" id="JAWDGP010002172">
    <property type="protein sequence ID" value="KAK3785068.1"/>
    <property type="molecule type" value="Genomic_DNA"/>
</dbReference>
<keyword evidence="5" id="KW-1185">Reference proteome</keyword>
<dbReference type="InterPro" id="IPR025715">
    <property type="entry name" value="FoP_C"/>
</dbReference>
<evidence type="ECO:0000313" key="4">
    <source>
        <dbReference type="EMBL" id="KAK3785068.1"/>
    </source>
</evidence>
<feature type="compositionally biased region" description="Gly residues" evidence="2">
    <location>
        <begin position="140"/>
        <end position="153"/>
    </location>
</feature>
<dbReference type="Proteomes" id="UP001283361">
    <property type="component" value="Unassembled WGS sequence"/>
</dbReference>
<feature type="compositionally biased region" description="Gly residues" evidence="2">
    <location>
        <begin position="276"/>
        <end position="294"/>
    </location>
</feature>
<dbReference type="PANTHER" id="PTHR48426">
    <property type="entry name" value="CHROMATIN TARGET OF PRMT1 PROTEIN"/>
    <property type="match status" value="1"/>
</dbReference>
<dbReference type="SMART" id="SM01218">
    <property type="entry name" value="FoP_duplication"/>
    <property type="match status" value="1"/>
</dbReference>
<comment type="caution">
    <text evidence="4">The sequence shown here is derived from an EMBL/GenBank/DDBJ whole genome shotgun (WGS) entry which is preliminary data.</text>
</comment>
<evidence type="ECO:0000313" key="5">
    <source>
        <dbReference type="Proteomes" id="UP001283361"/>
    </source>
</evidence>
<feature type="compositionally biased region" description="Gly residues" evidence="2">
    <location>
        <begin position="190"/>
        <end position="199"/>
    </location>
</feature>
<dbReference type="PANTHER" id="PTHR48426:SF1">
    <property type="entry name" value="CHROMATIN TARGET OF PRMT1 PROTEIN"/>
    <property type="match status" value="1"/>
</dbReference>
<feature type="region of interest" description="Disordered" evidence="2">
    <location>
        <begin position="135"/>
        <end position="319"/>
    </location>
</feature>
<evidence type="ECO:0000256" key="1">
    <source>
        <dbReference type="ARBA" id="ARBA00022884"/>
    </source>
</evidence>
<proteinExistence type="predicted"/>
<feature type="compositionally biased region" description="Low complexity" evidence="2">
    <location>
        <begin position="223"/>
        <end position="242"/>
    </location>
</feature>
<dbReference type="GO" id="GO:0003723">
    <property type="term" value="F:RNA binding"/>
    <property type="evidence" value="ECO:0007669"/>
    <property type="project" value="UniProtKB-KW"/>
</dbReference>
<sequence length="347" mass="37058">MNMFRWITTILNSPGLWQDQFEIESSDLARVISRSRSKSEDLQISLTFTEDTASVINMTTVPTKIVLKSTTRMSLSERFSHIVPTVQNIRSNMAAEQQVSAANRRLAQQLANRPGINQSGGGNATALMYQQQQQMMMGGQARGGGRGGRGGPRGAAANKGTLKQRLGKSNIKNRLTLPAGRGSQQFVRGGNRGGRGTRGGSNQALQGGAGDYTYNKPRGRGGFSPARGRGRGSSFRGRGTFNRSDEVFRGGKGGPRKGRGGFMRDRTGFTGQTIVRGGGRGQRRGGGAGRGTQRGRGANSFRGRGGRGGATGGSMTAQDLDTQLDEYMSKTKSHLDSQLDAYMSQVA</sequence>
<dbReference type="InterPro" id="IPR052656">
    <property type="entry name" value="CTOP_PRMT1"/>
</dbReference>
<protein>
    <recommendedName>
        <fullName evidence="3">Chromatin target of PRMT1 protein C-terminal domain-containing protein</fullName>
    </recommendedName>
</protein>
<dbReference type="Pfam" id="PF13865">
    <property type="entry name" value="FoP_duplication"/>
    <property type="match status" value="1"/>
</dbReference>
<name>A0AAE1DXE2_9GAST</name>
<feature type="domain" description="Chromatin target of PRMT1 protein C-terminal" evidence="3">
    <location>
        <begin position="258"/>
        <end position="347"/>
    </location>
</feature>